<accession>A0A1G6T4W4</accession>
<dbReference type="Proteomes" id="UP000199603">
    <property type="component" value="Unassembled WGS sequence"/>
</dbReference>
<proteinExistence type="inferred from homology"/>
<dbReference type="GO" id="GO:0030163">
    <property type="term" value="P:protein catabolic process"/>
    <property type="evidence" value="ECO:0007669"/>
    <property type="project" value="UniProtKB-UniRule"/>
</dbReference>
<dbReference type="Pfam" id="PF03588">
    <property type="entry name" value="Leu_Phe_trans"/>
    <property type="match status" value="1"/>
</dbReference>
<evidence type="ECO:0000256" key="14">
    <source>
        <dbReference type="ARBA" id="ARBA00083640"/>
    </source>
</evidence>
<comment type="catalytic activity">
    <reaction evidence="7 15">
        <text>N-terminal L-lysyl-[protein] + L-leucyl-tRNA(Leu) = N-terminal L-leucyl-L-lysyl-[protein] + tRNA(Leu) + H(+)</text>
        <dbReference type="Rhea" id="RHEA:12340"/>
        <dbReference type="Rhea" id="RHEA-COMP:9613"/>
        <dbReference type="Rhea" id="RHEA-COMP:9622"/>
        <dbReference type="Rhea" id="RHEA-COMP:12670"/>
        <dbReference type="Rhea" id="RHEA-COMP:12671"/>
        <dbReference type="ChEBI" id="CHEBI:15378"/>
        <dbReference type="ChEBI" id="CHEBI:65249"/>
        <dbReference type="ChEBI" id="CHEBI:78442"/>
        <dbReference type="ChEBI" id="CHEBI:78494"/>
        <dbReference type="ChEBI" id="CHEBI:133043"/>
        <dbReference type="EC" id="2.3.2.6"/>
    </reaction>
</comment>
<keyword evidence="3 15" id="KW-0808">Transferase</keyword>
<evidence type="ECO:0000256" key="10">
    <source>
        <dbReference type="ARBA" id="ARBA00066767"/>
    </source>
</evidence>
<evidence type="ECO:0000256" key="1">
    <source>
        <dbReference type="ARBA" id="ARBA00004496"/>
    </source>
</evidence>
<dbReference type="STRING" id="265719.SAMN04488509_101881"/>
<evidence type="ECO:0000256" key="11">
    <source>
        <dbReference type="ARBA" id="ARBA00074372"/>
    </source>
</evidence>
<protein>
    <recommendedName>
        <fullName evidence="11 15">Leucyl/phenylalanyl-tRNA--protein transferase</fullName>
        <ecNumber evidence="10 15">2.3.2.6</ecNumber>
    </recommendedName>
    <alternativeName>
        <fullName evidence="12 15">L/F-transferase</fullName>
    </alternativeName>
    <alternativeName>
        <fullName evidence="13 15">Leucyltransferase</fullName>
    </alternativeName>
    <alternativeName>
        <fullName evidence="14 15">Phenyalanyltransferase</fullName>
    </alternativeName>
</protein>
<dbReference type="FunFam" id="3.30.70.3550:FF:000001">
    <property type="entry name" value="Leucyl/phenylalanyl-tRNA--protein transferase"/>
    <property type="match status" value="1"/>
</dbReference>
<organism evidence="16 17">
    <name type="scientific">Aquimonas voraii</name>
    <dbReference type="NCBI Taxonomy" id="265719"/>
    <lineage>
        <taxon>Bacteria</taxon>
        <taxon>Pseudomonadati</taxon>
        <taxon>Pseudomonadota</taxon>
        <taxon>Gammaproteobacteria</taxon>
        <taxon>Lysobacterales</taxon>
        <taxon>Lysobacteraceae</taxon>
        <taxon>Aquimonas</taxon>
    </lineage>
</organism>
<dbReference type="Gene3D" id="3.40.630.70">
    <property type="entry name" value="Leucyl/phenylalanyl-tRNA-protein transferase, C-terminal domain"/>
    <property type="match status" value="1"/>
</dbReference>
<dbReference type="OrthoDB" id="9790282at2"/>
<evidence type="ECO:0000256" key="15">
    <source>
        <dbReference type="HAMAP-Rule" id="MF_00688"/>
    </source>
</evidence>
<dbReference type="PANTHER" id="PTHR30098">
    <property type="entry name" value="LEUCYL/PHENYLALANYL-TRNA--PROTEIN TRANSFERASE"/>
    <property type="match status" value="1"/>
</dbReference>
<evidence type="ECO:0000256" key="13">
    <source>
        <dbReference type="ARBA" id="ARBA00077165"/>
    </source>
</evidence>
<sequence>MSFRLPELGADPRSPFPPVEQALRDPNGLLAWGGGLEPQRLLRAYAQGIFPWFSPGEPPLWWSPDPRMVIATDALHLTRRFRRELRGRDWFVTADRDFEAVITHCAKLPRRGQRGTWIVPAIRRAYIELHRLGHAHSIEAWDGGRLIGGLYGISLGRAFFGESMFTLESGASKCVIAALCCRLAEWDMPLLDGQVESEHLASLGFRPIPRPRFLADLGRLCAGAGRIGSWTEAFGEVQARSLAH</sequence>
<gene>
    <name evidence="15" type="primary">aat</name>
    <name evidence="16" type="ORF">SAMN04488509_101881</name>
</gene>
<dbReference type="AlphaFoldDB" id="A0A1G6T4W4"/>
<evidence type="ECO:0000256" key="4">
    <source>
        <dbReference type="ARBA" id="ARBA00023315"/>
    </source>
</evidence>
<dbReference type="InterPro" id="IPR016181">
    <property type="entry name" value="Acyl_CoA_acyltransferase"/>
</dbReference>
<evidence type="ECO:0000256" key="7">
    <source>
        <dbReference type="ARBA" id="ARBA00051538"/>
    </source>
</evidence>
<reference evidence="16 17" key="1">
    <citation type="submission" date="2016-10" db="EMBL/GenBank/DDBJ databases">
        <authorList>
            <person name="de Groot N.N."/>
        </authorList>
    </citation>
    <scope>NUCLEOTIDE SEQUENCE [LARGE SCALE GENOMIC DNA]</scope>
    <source>
        <strain evidence="16 17">DSM 16957</strain>
    </source>
</reference>
<keyword evidence="2 15" id="KW-0963">Cytoplasm</keyword>
<evidence type="ECO:0000313" key="16">
    <source>
        <dbReference type="EMBL" id="SDD24098.1"/>
    </source>
</evidence>
<comment type="similarity">
    <text evidence="9 15">Belongs to the L/F-transferase family.</text>
</comment>
<dbReference type="NCBIfam" id="TIGR00667">
    <property type="entry name" value="aat"/>
    <property type="match status" value="1"/>
</dbReference>
<evidence type="ECO:0000256" key="12">
    <source>
        <dbReference type="ARBA" id="ARBA00077136"/>
    </source>
</evidence>
<dbReference type="InterPro" id="IPR042221">
    <property type="entry name" value="Leu/Phe-tRNA_Trfase_N"/>
</dbReference>
<dbReference type="GO" id="GO:0005737">
    <property type="term" value="C:cytoplasm"/>
    <property type="evidence" value="ECO:0007669"/>
    <property type="project" value="UniProtKB-SubCell"/>
</dbReference>
<dbReference type="SUPFAM" id="SSF55729">
    <property type="entry name" value="Acyl-CoA N-acyltransferases (Nat)"/>
    <property type="match status" value="1"/>
</dbReference>
<evidence type="ECO:0000256" key="2">
    <source>
        <dbReference type="ARBA" id="ARBA00022490"/>
    </source>
</evidence>
<dbReference type="PANTHER" id="PTHR30098:SF2">
    <property type="entry name" value="LEUCYL_PHENYLALANYL-TRNA--PROTEIN TRANSFERASE"/>
    <property type="match status" value="1"/>
</dbReference>
<dbReference type="RefSeq" id="WP_091239262.1">
    <property type="nucleotide sequence ID" value="NZ_FNAG01000001.1"/>
</dbReference>
<comment type="catalytic activity">
    <reaction evidence="5 15">
        <text>L-phenylalanyl-tRNA(Phe) + an N-terminal L-alpha-aminoacyl-[protein] = an N-terminal L-phenylalanyl-L-alpha-aminoacyl-[protein] + tRNA(Phe)</text>
        <dbReference type="Rhea" id="RHEA:43632"/>
        <dbReference type="Rhea" id="RHEA-COMP:9668"/>
        <dbReference type="Rhea" id="RHEA-COMP:9699"/>
        <dbReference type="Rhea" id="RHEA-COMP:10636"/>
        <dbReference type="Rhea" id="RHEA-COMP:10637"/>
        <dbReference type="ChEBI" id="CHEBI:78442"/>
        <dbReference type="ChEBI" id="CHEBI:78531"/>
        <dbReference type="ChEBI" id="CHEBI:78597"/>
        <dbReference type="ChEBI" id="CHEBI:83561"/>
        <dbReference type="EC" id="2.3.2.6"/>
    </reaction>
</comment>
<dbReference type="InterPro" id="IPR042203">
    <property type="entry name" value="Leu/Phe-tRNA_Trfase_C"/>
</dbReference>
<keyword evidence="17" id="KW-1185">Reference proteome</keyword>
<evidence type="ECO:0000256" key="5">
    <source>
        <dbReference type="ARBA" id="ARBA00050607"/>
    </source>
</evidence>
<evidence type="ECO:0000313" key="17">
    <source>
        <dbReference type="Proteomes" id="UP000199603"/>
    </source>
</evidence>
<dbReference type="EMBL" id="FNAG01000001">
    <property type="protein sequence ID" value="SDD24098.1"/>
    <property type="molecule type" value="Genomic_DNA"/>
</dbReference>
<comment type="subcellular location">
    <subcellularLocation>
        <location evidence="1 15">Cytoplasm</location>
    </subcellularLocation>
</comment>
<dbReference type="InterPro" id="IPR004616">
    <property type="entry name" value="Leu/Phe-tRNA_Trfase"/>
</dbReference>
<dbReference type="Gene3D" id="3.30.70.3550">
    <property type="entry name" value="Leucyl/phenylalanyl-tRNA-protein transferase, N-terminal domain"/>
    <property type="match status" value="1"/>
</dbReference>
<comment type="function">
    <text evidence="8 15">Functions in the N-end rule pathway of protein degradation where it conjugates Leu, Phe and, less efficiently, Met from aminoacyl-tRNAs to the N-termini of proteins containing an N-terminal arginine or lysine.</text>
</comment>
<evidence type="ECO:0000256" key="3">
    <source>
        <dbReference type="ARBA" id="ARBA00022679"/>
    </source>
</evidence>
<keyword evidence="4 15" id="KW-0012">Acyltransferase</keyword>
<evidence type="ECO:0000256" key="8">
    <source>
        <dbReference type="ARBA" id="ARBA00054043"/>
    </source>
</evidence>
<comment type="catalytic activity">
    <reaction evidence="6 15">
        <text>N-terminal L-arginyl-[protein] + L-leucyl-tRNA(Leu) = N-terminal L-leucyl-L-arginyl-[protein] + tRNA(Leu) + H(+)</text>
        <dbReference type="Rhea" id="RHEA:50416"/>
        <dbReference type="Rhea" id="RHEA-COMP:9613"/>
        <dbReference type="Rhea" id="RHEA-COMP:9622"/>
        <dbReference type="Rhea" id="RHEA-COMP:12672"/>
        <dbReference type="Rhea" id="RHEA-COMP:12673"/>
        <dbReference type="ChEBI" id="CHEBI:15378"/>
        <dbReference type="ChEBI" id="CHEBI:64719"/>
        <dbReference type="ChEBI" id="CHEBI:78442"/>
        <dbReference type="ChEBI" id="CHEBI:78494"/>
        <dbReference type="ChEBI" id="CHEBI:133044"/>
        <dbReference type="EC" id="2.3.2.6"/>
    </reaction>
</comment>
<name>A0A1G6T4W4_9GAMM</name>
<dbReference type="HAMAP" id="MF_00688">
    <property type="entry name" value="Leu_Phe_trans"/>
    <property type="match status" value="1"/>
</dbReference>
<evidence type="ECO:0000256" key="6">
    <source>
        <dbReference type="ARBA" id="ARBA00050652"/>
    </source>
</evidence>
<dbReference type="EC" id="2.3.2.6" evidence="10 15"/>
<dbReference type="GO" id="GO:0008914">
    <property type="term" value="F:leucyl-tRNA--protein transferase activity"/>
    <property type="evidence" value="ECO:0007669"/>
    <property type="project" value="UniProtKB-UniRule"/>
</dbReference>
<evidence type="ECO:0000256" key="9">
    <source>
        <dbReference type="ARBA" id="ARBA00061535"/>
    </source>
</evidence>